<dbReference type="InterPro" id="IPR006143">
    <property type="entry name" value="RND_pump_MFP"/>
</dbReference>
<evidence type="ECO:0000313" key="9">
    <source>
        <dbReference type="Proteomes" id="UP000481033"/>
    </source>
</evidence>
<evidence type="ECO:0000313" key="8">
    <source>
        <dbReference type="EMBL" id="NEZ60282.1"/>
    </source>
</evidence>
<keyword evidence="4" id="KW-0472">Membrane</keyword>
<dbReference type="NCBIfam" id="TIGR01730">
    <property type="entry name" value="RND_mfp"/>
    <property type="match status" value="1"/>
</dbReference>
<evidence type="ECO:0000259" key="6">
    <source>
        <dbReference type="Pfam" id="PF25917"/>
    </source>
</evidence>
<keyword evidence="9" id="KW-1185">Reference proteome</keyword>
<reference evidence="8 9" key="1">
    <citation type="journal article" date="2020" name="Microb. Ecol.">
        <title>Ecogenomics of the Marine Benthic Filamentous Cyanobacterium Adonisia.</title>
        <authorList>
            <person name="Walter J.M."/>
            <person name="Coutinho F.H."/>
            <person name="Leomil L."/>
            <person name="Hargreaves P.I."/>
            <person name="Campeao M.E."/>
            <person name="Vieira V.V."/>
            <person name="Silva B.S."/>
            <person name="Fistarol G.O."/>
            <person name="Salomon P.S."/>
            <person name="Sawabe T."/>
            <person name="Mino S."/>
            <person name="Hosokawa M."/>
            <person name="Miyashita H."/>
            <person name="Maruyama F."/>
            <person name="van Verk M.C."/>
            <person name="Dutilh B.E."/>
            <person name="Thompson C.C."/>
            <person name="Thompson F.L."/>
        </authorList>
    </citation>
    <scope>NUCLEOTIDE SEQUENCE [LARGE SCALE GENOMIC DNA]</scope>
    <source>
        <strain evidence="8 9">CCMR0081</strain>
    </source>
</reference>
<dbReference type="AlphaFoldDB" id="A0A6M0RX47"/>
<evidence type="ECO:0000256" key="1">
    <source>
        <dbReference type="ARBA" id="ARBA00009477"/>
    </source>
</evidence>
<feature type="domain" description="Multidrug resistance protein MdtA-like alpha-helical hairpin" evidence="5">
    <location>
        <begin position="168"/>
        <end position="230"/>
    </location>
</feature>
<dbReference type="InterPro" id="IPR058792">
    <property type="entry name" value="Beta-barrel_RND_2"/>
</dbReference>
<evidence type="ECO:0000256" key="3">
    <source>
        <dbReference type="SAM" id="MobiDB-lite"/>
    </source>
</evidence>
<dbReference type="GO" id="GO:1990281">
    <property type="term" value="C:efflux pump complex"/>
    <property type="evidence" value="ECO:0007669"/>
    <property type="project" value="TreeGrafter"/>
</dbReference>
<name>A0A6M0RX47_9CYAN</name>
<dbReference type="Gene3D" id="2.40.30.170">
    <property type="match status" value="1"/>
</dbReference>
<dbReference type="Gene3D" id="2.40.50.100">
    <property type="match status" value="1"/>
</dbReference>
<dbReference type="Pfam" id="PF25917">
    <property type="entry name" value="BSH_RND"/>
    <property type="match status" value="1"/>
</dbReference>
<feature type="region of interest" description="Disordered" evidence="3">
    <location>
        <begin position="437"/>
        <end position="456"/>
    </location>
</feature>
<dbReference type="EMBL" id="QXHD01000004">
    <property type="protein sequence ID" value="NEZ60282.1"/>
    <property type="molecule type" value="Genomic_DNA"/>
</dbReference>
<evidence type="ECO:0000259" key="7">
    <source>
        <dbReference type="Pfam" id="PF25954"/>
    </source>
</evidence>
<keyword evidence="2" id="KW-0175">Coiled coil</keyword>
<dbReference type="Gene3D" id="1.10.287.470">
    <property type="entry name" value="Helix hairpin bin"/>
    <property type="match status" value="1"/>
</dbReference>
<feature type="coiled-coil region" evidence="2">
    <location>
        <begin position="145"/>
        <end position="193"/>
    </location>
</feature>
<dbReference type="Pfam" id="PF25876">
    <property type="entry name" value="HH_MFP_RND"/>
    <property type="match status" value="1"/>
</dbReference>
<dbReference type="PANTHER" id="PTHR30469">
    <property type="entry name" value="MULTIDRUG RESISTANCE PROTEIN MDTA"/>
    <property type="match status" value="1"/>
</dbReference>
<dbReference type="Pfam" id="PF25954">
    <property type="entry name" value="Beta-barrel_RND_2"/>
    <property type="match status" value="1"/>
</dbReference>
<comment type="similarity">
    <text evidence="1">Belongs to the membrane fusion protein (MFP) (TC 8.A.1) family.</text>
</comment>
<dbReference type="InterPro" id="IPR058625">
    <property type="entry name" value="MdtA-like_BSH"/>
</dbReference>
<evidence type="ECO:0000256" key="2">
    <source>
        <dbReference type="SAM" id="Coils"/>
    </source>
</evidence>
<evidence type="ECO:0000256" key="4">
    <source>
        <dbReference type="SAM" id="Phobius"/>
    </source>
</evidence>
<proteinExistence type="inferred from homology"/>
<keyword evidence="4" id="KW-1133">Transmembrane helix</keyword>
<accession>A0A6M0RX47</accession>
<evidence type="ECO:0000259" key="5">
    <source>
        <dbReference type="Pfam" id="PF25876"/>
    </source>
</evidence>
<protein>
    <submittedName>
        <fullName evidence="8">Efflux RND transporter periplasmic adaptor subunit</fullName>
    </submittedName>
</protein>
<dbReference type="RefSeq" id="WP_163702871.1">
    <property type="nucleotide sequence ID" value="NZ_QXHD01000004.1"/>
</dbReference>
<dbReference type="SUPFAM" id="SSF111369">
    <property type="entry name" value="HlyD-like secretion proteins"/>
    <property type="match status" value="2"/>
</dbReference>
<feature type="domain" description="Multidrug resistance protein MdtA-like barrel-sandwich hybrid" evidence="6">
    <location>
        <begin position="113"/>
        <end position="280"/>
    </location>
</feature>
<organism evidence="8 9">
    <name type="scientific">Adonisia turfae CCMR0081</name>
    <dbReference type="NCBI Taxonomy" id="2292702"/>
    <lineage>
        <taxon>Bacteria</taxon>
        <taxon>Bacillati</taxon>
        <taxon>Cyanobacteriota</taxon>
        <taxon>Adonisia</taxon>
        <taxon>Adonisia turfae</taxon>
    </lineage>
</organism>
<feature type="transmembrane region" description="Helical" evidence="4">
    <location>
        <begin position="42"/>
        <end position="61"/>
    </location>
</feature>
<dbReference type="Gene3D" id="2.40.420.20">
    <property type="match status" value="1"/>
</dbReference>
<dbReference type="Proteomes" id="UP000481033">
    <property type="component" value="Unassembled WGS sequence"/>
</dbReference>
<keyword evidence="4" id="KW-0812">Transmembrane</keyword>
<comment type="caution">
    <text evidence="8">The sequence shown here is derived from an EMBL/GenBank/DDBJ whole genome shotgun (WGS) entry which is preliminary data.</text>
</comment>
<feature type="compositionally biased region" description="Polar residues" evidence="3">
    <location>
        <begin position="440"/>
        <end position="456"/>
    </location>
</feature>
<gene>
    <name evidence="8" type="ORF">DXZ20_32490</name>
</gene>
<feature type="domain" description="CusB-like beta-barrel" evidence="7">
    <location>
        <begin position="287"/>
        <end position="359"/>
    </location>
</feature>
<dbReference type="InterPro" id="IPR058624">
    <property type="entry name" value="MdtA-like_HH"/>
</dbReference>
<dbReference type="GO" id="GO:0015562">
    <property type="term" value="F:efflux transmembrane transporter activity"/>
    <property type="evidence" value="ECO:0007669"/>
    <property type="project" value="TreeGrafter"/>
</dbReference>
<sequence>MTYRNFQDDPQLKESTNGQYANGAALINASPKQRSALVGIRGLGLGLLLGIGVSFVGGRLLSRPASEPAEIPAAATTVDPSGATSVTAQRLQSANIQQSLAATGTVQAFDLLQISPQVSGLQIRDVRVRAGDQVSTGQVLAVLDDSVLQTQIAQAQANYAQAEAQVVQERAEQAQAEATAAEAQENFNRYQTLYEQGGISSQELNSRRTEAITAREAVGVAKAAVQSAQATVNSRGAEISRLETQLGQTVVTAPAAGQIAERQATVGDTSSTGTALFTMVQDGLLELVVDLPQRQLSNIQVGTPVMVTASTNNQIKISGSVRSIEPLIDQQTRQAAVNVSLSANSELRTGMFLQAEFMTGQRTGMVLPATAILPQADDTFKVFTVDESGAAELVTVTVGARLPATANQPERLEILSGLDQGTQVIVEGASYLQPGDPVSVVSSPFTGQSTQPTPAE</sequence>
<dbReference type="PANTHER" id="PTHR30469:SF15">
    <property type="entry name" value="HLYD FAMILY OF SECRETION PROTEINS"/>
    <property type="match status" value="1"/>
</dbReference>